<comment type="caution">
    <text evidence="1">The sequence shown here is derived from an EMBL/GenBank/DDBJ whole genome shotgun (WGS) entry which is preliminary data.</text>
</comment>
<keyword evidence="2" id="KW-1185">Reference proteome</keyword>
<organism evidence="1 2">
    <name type="scientific">Auriscalpium vulgare</name>
    <dbReference type="NCBI Taxonomy" id="40419"/>
    <lineage>
        <taxon>Eukaryota</taxon>
        <taxon>Fungi</taxon>
        <taxon>Dikarya</taxon>
        <taxon>Basidiomycota</taxon>
        <taxon>Agaricomycotina</taxon>
        <taxon>Agaricomycetes</taxon>
        <taxon>Russulales</taxon>
        <taxon>Auriscalpiaceae</taxon>
        <taxon>Auriscalpium</taxon>
    </lineage>
</organism>
<dbReference type="EMBL" id="MU275874">
    <property type="protein sequence ID" value="KAI0049321.1"/>
    <property type="molecule type" value="Genomic_DNA"/>
</dbReference>
<sequence>MTSPPNDALLLELHTLLTSGSPPPFVYVHDPSTARATGVRVRTWLHDLSSATALSSNNGTIANELPAESPLAPGTLFLTAFLSAVSAFTPRLIYDTCLNSLATHMPSWEHGCTNYAASAGLDGFIHGLQTLHHERSSPEPAPTKLKANGRAKGKAKAPSTEETSETLQAPSNVHFVIAIERAERLASDLLVPLSRLSELSRVPFTLLLISASPYSPPPGSVGTAALNPYRVFVQPPTKEATLAAMSNHFQNATPRPSLSELRKAALAAETAPKRKTAPARTTRATRKAPSRKTTTTTRKPSRTQDVGDVNDSVDNTPSTSQTPAPDTATLHPYHPALRPLYAHYCSALYGACSPFVHDPHDLAYIAAGRWPGFVQPVLDHVQARIGEDSVDKEHIALGDDERLRLIRRFMPSFSAAMDALHPRLTHAKAWARTNALVPDPGPSIPATPRKDKGKARAEPSPAKRFSEWTDTVGGSAPGYAALPMMSKYIVLAAFLASANPPKSDVRMFGRGRDSKGRRRKGGGMAKVRAGAKSGAAKVPQRLLGPAPFPLDRMLAILGLLLDEYDLDNRLVGEEYTLLGEYTEMEVGRVWIAAAVNELAAMRLLQRAALADRIDGPPAFRCALPYEDALALGRELKVPVLDLMWESV</sequence>
<evidence type="ECO:0000313" key="1">
    <source>
        <dbReference type="EMBL" id="KAI0049321.1"/>
    </source>
</evidence>
<evidence type="ECO:0000313" key="2">
    <source>
        <dbReference type="Proteomes" id="UP000814033"/>
    </source>
</evidence>
<gene>
    <name evidence="1" type="ORF">FA95DRAFT_1556974</name>
</gene>
<reference evidence="1" key="2">
    <citation type="journal article" date="2022" name="New Phytol.">
        <title>Evolutionary transition to the ectomycorrhizal habit in the genomes of a hyperdiverse lineage of mushroom-forming fungi.</title>
        <authorList>
            <person name="Looney B."/>
            <person name="Miyauchi S."/>
            <person name="Morin E."/>
            <person name="Drula E."/>
            <person name="Courty P.E."/>
            <person name="Kohler A."/>
            <person name="Kuo A."/>
            <person name="LaButti K."/>
            <person name="Pangilinan J."/>
            <person name="Lipzen A."/>
            <person name="Riley R."/>
            <person name="Andreopoulos W."/>
            <person name="He G."/>
            <person name="Johnson J."/>
            <person name="Nolan M."/>
            <person name="Tritt A."/>
            <person name="Barry K.W."/>
            <person name="Grigoriev I.V."/>
            <person name="Nagy L.G."/>
            <person name="Hibbett D."/>
            <person name="Henrissat B."/>
            <person name="Matheny P.B."/>
            <person name="Labbe J."/>
            <person name="Martin F.M."/>
        </authorList>
    </citation>
    <scope>NUCLEOTIDE SEQUENCE</scope>
    <source>
        <strain evidence="1">FP105234-sp</strain>
    </source>
</reference>
<accession>A0ACB8S0E4</accession>
<dbReference type="Proteomes" id="UP000814033">
    <property type="component" value="Unassembled WGS sequence"/>
</dbReference>
<reference evidence="1" key="1">
    <citation type="submission" date="2021-02" db="EMBL/GenBank/DDBJ databases">
        <authorList>
            <consortium name="DOE Joint Genome Institute"/>
            <person name="Ahrendt S."/>
            <person name="Looney B.P."/>
            <person name="Miyauchi S."/>
            <person name="Morin E."/>
            <person name="Drula E."/>
            <person name="Courty P.E."/>
            <person name="Chicoki N."/>
            <person name="Fauchery L."/>
            <person name="Kohler A."/>
            <person name="Kuo A."/>
            <person name="Labutti K."/>
            <person name="Pangilinan J."/>
            <person name="Lipzen A."/>
            <person name="Riley R."/>
            <person name="Andreopoulos W."/>
            <person name="He G."/>
            <person name="Johnson J."/>
            <person name="Barry K.W."/>
            <person name="Grigoriev I.V."/>
            <person name="Nagy L."/>
            <person name="Hibbett D."/>
            <person name="Henrissat B."/>
            <person name="Matheny P.B."/>
            <person name="Labbe J."/>
            <person name="Martin F."/>
        </authorList>
    </citation>
    <scope>NUCLEOTIDE SEQUENCE</scope>
    <source>
        <strain evidence="1">FP105234-sp</strain>
    </source>
</reference>
<name>A0ACB8S0E4_9AGAM</name>
<protein>
    <submittedName>
        <fullName evidence="1">Uncharacterized protein</fullName>
    </submittedName>
</protein>
<proteinExistence type="predicted"/>